<dbReference type="AlphaFoldDB" id="A0A9P6L7Q0"/>
<dbReference type="OrthoDB" id="2626014at2759"/>
<keyword evidence="2" id="KW-0812">Transmembrane</keyword>
<evidence type="ECO:0000256" key="2">
    <source>
        <dbReference type="SAM" id="Phobius"/>
    </source>
</evidence>
<feature type="transmembrane region" description="Helical" evidence="2">
    <location>
        <begin position="47"/>
        <end position="66"/>
    </location>
</feature>
<evidence type="ECO:0000313" key="3">
    <source>
        <dbReference type="EMBL" id="KAF9786928.1"/>
    </source>
</evidence>
<dbReference type="SUPFAM" id="SSF56317">
    <property type="entry name" value="Carbon-nitrogen hydrolase"/>
    <property type="match status" value="1"/>
</dbReference>
<evidence type="ECO:0008006" key="5">
    <source>
        <dbReference type="Google" id="ProtNLM"/>
    </source>
</evidence>
<feature type="transmembrane region" description="Helical" evidence="2">
    <location>
        <begin position="6"/>
        <end position="35"/>
    </location>
</feature>
<feature type="region of interest" description="Disordered" evidence="1">
    <location>
        <begin position="185"/>
        <end position="219"/>
    </location>
</feature>
<keyword evidence="4" id="KW-1185">Reference proteome</keyword>
<name>A0A9P6L7Q0_9AGAM</name>
<comment type="caution">
    <text evidence="3">The sequence shown here is derived from an EMBL/GenBank/DDBJ whole genome shotgun (WGS) entry which is preliminary data.</text>
</comment>
<keyword evidence="2" id="KW-1133">Transmembrane helix</keyword>
<dbReference type="EMBL" id="WIUZ02000005">
    <property type="protein sequence ID" value="KAF9786928.1"/>
    <property type="molecule type" value="Genomic_DNA"/>
</dbReference>
<protein>
    <recommendedName>
        <fullName evidence="5">CN hydrolase domain-containing protein</fullName>
    </recommendedName>
</protein>
<dbReference type="Proteomes" id="UP000736335">
    <property type="component" value="Unassembled WGS sequence"/>
</dbReference>
<feature type="transmembrane region" description="Helical" evidence="2">
    <location>
        <begin position="112"/>
        <end position="130"/>
    </location>
</feature>
<reference evidence="3" key="2">
    <citation type="submission" date="2020-11" db="EMBL/GenBank/DDBJ databases">
        <authorList>
            <consortium name="DOE Joint Genome Institute"/>
            <person name="Kuo A."/>
            <person name="Miyauchi S."/>
            <person name="Kiss E."/>
            <person name="Drula E."/>
            <person name="Kohler A."/>
            <person name="Sanchez-Garcia M."/>
            <person name="Andreopoulos B."/>
            <person name="Barry K.W."/>
            <person name="Bonito G."/>
            <person name="Buee M."/>
            <person name="Carver A."/>
            <person name="Chen C."/>
            <person name="Cichocki N."/>
            <person name="Clum A."/>
            <person name="Culley D."/>
            <person name="Crous P.W."/>
            <person name="Fauchery L."/>
            <person name="Girlanda M."/>
            <person name="Hayes R."/>
            <person name="Keri Z."/>
            <person name="Labutti K."/>
            <person name="Lipzen A."/>
            <person name="Lombard V."/>
            <person name="Magnuson J."/>
            <person name="Maillard F."/>
            <person name="Morin E."/>
            <person name="Murat C."/>
            <person name="Nolan M."/>
            <person name="Ohm R."/>
            <person name="Pangilinan J."/>
            <person name="Pereira M."/>
            <person name="Perotto S."/>
            <person name="Peter M."/>
            <person name="Riley R."/>
            <person name="Sitrit Y."/>
            <person name="Stielow B."/>
            <person name="Szollosi G."/>
            <person name="Zifcakova L."/>
            <person name="Stursova M."/>
            <person name="Spatafora J.W."/>
            <person name="Tedersoo L."/>
            <person name="Vaario L.-M."/>
            <person name="Yamada A."/>
            <person name="Yan M."/>
            <person name="Wang P."/>
            <person name="Xu J."/>
            <person name="Bruns T."/>
            <person name="Baldrian P."/>
            <person name="Vilgalys R."/>
            <person name="Henrissat B."/>
            <person name="Grigoriev I.V."/>
            <person name="Hibbett D."/>
            <person name="Nagy L.G."/>
            <person name="Martin F.M."/>
        </authorList>
    </citation>
    <scope>NUCLEOTIDE SEQUENCE</scope>
    <source>
        <strain evidence="3">UH-Tt-Lm1</strain>
    </source>
</reference>
<proteinExistence type="predicted"/>
<sequence>MDLPPIVAFFATATLAAVGLSPSPNLAGLVGLLVALQLYPKLFSRRLRVLAQPWAASTVGTFISFASPASNALQSSSMSTVLLASISVVVSAISILAISFDAHFIGKNHRFSWFRLAAFPAFWASLWGVISSLSPVGRLLTWSPVNGLGPYTWVSSYLGPWGIDFIVAAWSVVLTETIADPLSQNILPAEDPTGTRNTDNFPPYTDVPNGTPSQDHSTRNNKSGLVALLLVLALPSLYTDTIPNPTYTASITPFTLGCALPRTHVPQGKPHSPTLDEYITETKKMTSAKLVLWPESALVFDSEEKRNQSFEKITNELLKPHKGLHIGLGFEENASESRNSRTSKRNGFALLVEDKIVLQYYKRYLVPIAESFSMLHSDEEPTIYKLPLGPPKGTRKPDWAEGPDYTRPIPITSSICLDFASQSLFLSLDSRPALILAPARTWHPSVGLAMWNQARQRARETGSTILWCDGGEGGLSGIIGGGFEEPLQFGDGSWVKTIGLDYPFPERKTFFTSSWVGNVGGFIAVWMLTGCGGLVIQAAAMFSGAHAPRLAWDVVKAKRAVHGLAGLFHRRQASDMERGEERRLVEGGEAPLVDLDDDEQEHHRQLETTTHGSV</sequence>
<accession>A0A9P6L7Q0</accession>
<evidence type="ECO:0000256" key="1">
    <source>
        <dbReference type="SAM" id="MobiDB-lite"/>
    </source>
</evidence>
<dbReference type="InterPro" id="IPR036526">
    <property type="entry name" value="C-N_Hydrolase_sf"/>
</dbReference>
<evidence type="ECO:0000313" key="4">
    <source>
        <dbReference type="Proteomes" id="UP000736335"/>
    </source>
</evidence>
<feature type="compositionally biased region" description="Polar residues" evidence="1">
    <location>
        <begin position="208"/>
        <end position="219"/>
    </location>
</feature>
<dbReference type="Gene3D" id="3.60.110.10">
    <property type="entry name" value="Carbon-nitrogen hydrolase"/>
    <property type="match status" value="1"/>
</dbReference>
<feature type="region of interest" description="Disordered" evidence="1">
    <location>
        <begin position="578"/>
        <end position="614"/>
    </location>
</feature>
<organism evidence="3 4">
    <name type="scientific">Thelephora terrestris</name>
    <dbReference type="NCBI Taxonomy" id="56493"/>
    <lineage>
        <taxon>Eukaryota</taxon>
        <taxon>Fungi</taxon>
        <taxon>Dikarya</taxon>
        <taxon>Basidiomycota</taxon>
        <taxon>Agaricomycotina</taxon>
        <taxon>Agaricomycetes</taxon>
        <taxon>Thelephorales</taxon>
        <taxon>Thelephoraceae</taxon>
        <taxon>Thelephora</taxon>
    </lineage>
</organism>
<gene>
    <name evidence="3" type="ORF">BJ322DRAFT_1004196</name>
</gene>
<keyword evidence="2" id="KW-0472">Membrane</keyword>
<reference evidence="3" key="1">
    <citation type="journal article" date="2020" name="Nat. Commun.">
        <title>Large-scale genome sequencing of mycorrhizal fungi provides insights into the early evolution of symbiotic traits.</title>
        <authorList>
            <person name="Miyauchi S."/>
            <person name="Kiss E."/>
            <person name="Kuo A."/>
            <person name="Drula E."/>
            <person name="Kohler A."/>
            <person name="Sanchez-Garcia M."/>
            <person name="Morin E."/>
            <person name="Andreopoulos B."/>
            <person name="Barry K.W."/>
            <person name="Bonito G."/>
            <person name="Buee M."/>
            <person name="Carver A."/>
            <person name="Chen C."/>
            <person name="Cichocki N."/>
            <person name="Clum A."/>
            <person name="Culley D."/>
            <person name="Crous P.W."/>
            <person name="Fauchery L."/>
            <person name="Girlanda M."/>
            <person name="Hayes R.D."/>
            <person name="Keri Z."/>
            <person name="LaButti K."/>
            <person name="Lipzen A."/>
            <person name="Lombard V."/>
            <person name="Magnuson J."/>
            <person name="Maillard F."/>
            <person name="Murat C."/>
            <person name="Nolan M."/>
            <person name="Ohm R.A."/>
            <person name="Pangilinan J."/>
            <person name="Pereira M.F."/>
            <person name="Perotto S."/>
            <person name="Peter M."/>
            <person name="Pfister S."/>
            <person name="Riley R."/>
            <person name="Sitrit Y."/>
            <person name="Stielow J.B."/>
            <person name="Szollosi G."/>
            <person name="Zifcakova L."/>
            <person name="Stursova M."/>
            <person name="Spatafora J.W."/>
            <person name="Tedersoo L."/>
            <person name="Vaario L.M."/>
            <person name="Yamada A."/>
            <person name="Yan M."/>
            <person name="Wang P."/>
            <person name="Xu J."/>
            <person name="Bruns T."/>
            <person name="Baldrian P."/>
            <person name="Vilgalys R."/>
            <person name="Dunand C."/>
            <person name="Henrissat B."/>
            <person name="Grigoriev I.V."/>
            <person name="Hibbett D."/>
            <person name="Nagy L.G."/>
            <person name="Martin F.M."/>
        </authorList>
    </citation>
    <scope>NUCLEOTIDE SEQUENCE</scope>
    <source>
        <strain evidence="3">UH-Tt-Lm1</strain>
    </source>
</reference>
<feature type="transmembrane region" description="Helical" evidence="2">
    <location>
        <begin position="78"/>
        <end position="100"/>
    </location>
</feature>
<feature type="transmembrane region" description="Helical" evidence="2">
    <location>
        <begin position="515"/>
        <end position="536"/>
    </location>
</feature>